<dbReference type="GO" id="GO:0016887">
    <property type="term" value="F:ATP hydrolysis activity"/>
    <property type="evidence" value="ECO:0007669"/>
    <property type="project" value="InterPro"/>
</dbReference>
<dbReference type="Proteomes" id="UP000184442">
    <property type="component" value="Unassembled WGS sequence"/>
</dbReference>
<dbReference type="InterPro" id="IPR050921">
    <property type="entry name" value="T4SS_GSP_E_ATPase"/>
</dbReference>
<dbReference type="InterPro" id="IPR027417">
    <property type="entry name" value="P-loop_NTPase"/>
</dbReference>
<sequence length="414" mass="47321">MPTVQSLHSDKRKNSSLVDLDKLNSEINILISDITYEILRDSPTLVTEVNNGTISEQVLEKSIIQIIDKNKYYIGKDRQKVIEKVFDFMFKYGPLQSYVEDDSISDIDGTRYDNFTIKRYGKRERIAVNFGNEKIFENYCKIIALRNGGILNENDTHCRISDEKNRLRVNLSIPPRNLSGPAISIRKHPKENYTFEKLISLGMMNENVANYLKDLSRSNKSILICGKGGSGKTTLLRAIVDYADEMERILIAESDSEIYPKKPNCIVQRVKKKNEGGIPVTLLDLIIDGLTMSLDTYVVGELTDGVAWYFIIAGFTGHRVMATTHTWSAEGALPRMLTLAKMAQISESEKTIKEMIATSIDIVIHMDDFKVDEIIEVLSYDPYTDNYRINRLYKYNKAMSNYECYKSCFVEKIK</sequence>
<evidence type="ECO:0000256" key="1">
    <source>
        <dbReference type="ARBA" id="ARBA00006611"/>
    </source>
</evidence>
<dbReference type="Pfam" id="PF00437">
    <property type="entry name" value="T2SSE"/>
    <property type="match status" value="1"/>
</dbReference>
<gene>
    <name evidence="3" type="ORF">SAMN02745176_03531</name>
</gene>
<dbReference type="Gene3D" id="3.40.50.300">
    <property type="entry name" value="P-loop containing nucleotide triphosphate hydrolases"/>
    <property type="match status" value="1"/>
</dbReference>
<dbReference type="Gene3D" id="3.30.450.380">
    <property type="match status" value="1"/>
</dbReference>
<dbReference type="SUPFAM" id="SSF52540">
    <property type="entry name" value="P-loop containing nucleoside triphosphate hydrolases"/>
    <property type="match status" value="1"/>
</dbReference>
<dbReference type="STRING" id="1122184.SAMN02745176_03531"/>
<evidence type="ECO:0000313" key="3">
    <source>
        <dbReference type="EMBL" id="SHJ42669.1"/>
    </source>
</evidence>
<protein>
    <submittedName>
        <fullName evidence="3">Pilus assembly protein CpaF</fullName>
    </submittedName>
</protein>
<feature type="domain" description="Bacterial type II secretion system protein E" evidence="2">
    <location>
        <begin position="157"/>
        <end position="364"/>
    </location>
</feature>
<dbReference type="InterPro" id="IPR001482">
    <property type="entry name" value="T2SS/T4SS_dom"/>
</dbReference>
<accession>A0A1M6J7I6</accession>
<reference evidence="3 4" key="1">
    <citation type="submission" date="2016-11" db="EMBL/GenBank/DDBJ databases">
        <authorList>
            <person name="Jaros S."/>
            <person name="Januszkiewicz K."/>
            <person name="Wedrychowicz H."/>
        </authorList>
    </citation>
    <scope>NUCLEOTIDE SEQUENCE [LARGE SCALE GENOMIC DNA]</scope>
    <source>
        <strain evidence="3 4">DSM 19022</strain>
    </source>
</reference>
<dbReference type="OrthoDB" id="2058019at2"/>
<organism evidence="3 4">
    <name type="scientific">Lutispora thermophila DSM 19022</name>
    <dbReference type="NCBI Taxonomy" id="1122184"/>
    <lineage>
        <taxon>Bacteria</taxon>
        <taxon>Bacillati</taxon>
        <taxon>Bacillota</taxon>
        <taxon>Clostridia</taxon>
        <taxon>Lutisporales</taxon>
        <taxon>Lutisporaceae</taxon>
        <taxon>Lutispora</taxon>
    </lineage>
</organism>
<dbReference type="PANTHER" id="PTHR30486">
    <property type="entry name" value="TWITCHING MOTILITY PROTEIN PILT"/>
    <property type="match status" value="1"/>
</dbReference>
<name>A0A1M6J7I6_9FIRM</name>
<evidence type="ECO:0000259" key="2">
    <source>
        <dbReference type="Pfam" id="PF00437"/>
    </source>
</evidence>
<dbReference type="CDD" id="cd01130">
    <property type="entry name" value="VirB11-like_ATPase"/>
    <property type="match status" value="1"/>
</dbReference>
<dbReference type="AlphaFoldDB" id="A0A1M6J7I6"/>
<comment type="similarity">
    <text evidence="1">Belongs to the GSP E family.</text>
</comment>
<dbReference type="PANTHER" id="PTHR30486:SF6">
    <property type="entry name" value="TYPE IV PILUS RETRACTATION ATPASE PILT"/>
    <property type="match status" value="1"/>
</dbReference>
<dbReference type="EMBL" id="FQZS01000053">
    <property type="protein sequence ID" value="SHJ42669.1"/>
    <property type="molecule type" value="Genomic_DNA"/>
</dbReference>
<proteinExistence type="inferred from homology"/>
<evidence type="ECO:0000313" key="4">
    <source>
        <dbReference type="Proteomes" id="UP000184442"/>
    </source>
</evidence>
<dbReference type="RefSeq" id="WP_073028164.1">
    <property type="nucleotide sequence ID" value="NZ_FQZS01000053.1"/>
</dbReference>
<keyword evidence="4" id="KW-1185">Reference proteome</keyword>